<feature type="chain" id="PRO_5021013019" description="Insulin-like domain-containing protein" evidence="1">
    <location>
        <begin position="20"/>
        <end position="122"/>
    </location>
</feature>
<evidence type="ECO:0000313" key="3">
    <source>
        <dbReference type="Proteomes" id="UP000298663"/>
    </source>
</evidence>
<proteinExistence type="predicted"/>
<keyword evidence="1" id="KW-0732">Signal</keyword>
<sequence length="122" mass="13932">MIAVFKIALFASLLVLISASHLHRRFFKRLDQTGFGHGKSSRETFYETIEYFKEKEIERPFSRHYARTKMCGHAVLEKLELMCPNSASIAKFDVAPEEITAVLHDCCQPGCSAARIRALFCF</sequence>
<name>A0A4U5PJK6_STECR</name>
<dbReference type="AlphaFoldDB" id="A0A4U5PJK6"/>
<organism evidence="2 3">
    <name type="scientific">Steinernema carpocapsae</name>
    <name type="common">Entomopathogenic nematode</name>
    <dbReference type="NCBI Taxonomy" id="34508"/>
    <lineage>
        <taxon>Eukaryota</taxon>
        <taxon>Metazoa</taxon>
        <taxon>Ecdysozoa</taxon>
        <taxon>Nematoda</taxon>
        <taxon>Chromadorea</taxon>
        <taxon>Rhabditida</taxon>
        <taxon>Tylenchina</taxon>
        <taxon>Panagrolaimomorpha</taxon>
        <taxon>Strongyloidoidea</taxon>
        <taxon>Steinernematidae</taxon>
        <taxon>Steinernema</taxon>
    </lineage>
</organism>
<comment type="caution">
    <text evidence="2">The sequence shown here is derived from an EMBL/GenBank/DDBJ whole genome shotgun (WGS) entry which is preliminary data.</text>
</comment>
<reference evidence="2 3" key="1">
    <citation type="journal article" date="2015" name="Genome Biol.">
        <title>Comparative genomics of Steinernema reveals deeply conserved gene regulatory networks.</title>
        <authorList>
            <person name="Dillman A.R."/>
            <person name="Macchietto M."/>
            <person name="Porter C.F."/>
            <person name="Rogers A."/>
            <person name="Williams B."/>
            <person name="Antoshechkin I."/>
            <person name="Lee M.M."/>
            <person name="Goodwin Z."/>
            <person name="Lu X."/>
            <person name="Lewis E.E."/>
            <person name="Goodrich-Blair H."/>
            <person name="Stock S.P."/>
            <person name="Adams B.J."/>
            <person name="Sternberg P.W."/>
            <person name="Mortazavi A."/>
        </authorList>
    </citation>
    <scope>NUCLEOTIDE SEQUENCE [LARGE SCALE GENOMIC DNA]</scope>
    <source>
        <strain evidence="2 3">ALL</strain>
    </source>
</reference>
<dbReference type="EMBL" id="AZBU02000002">
    <property type="protein sequence ID" value="TKR96621.1"/>
    <property type="molecule type" value="Genomic_DNA"/>
</dbReference>
<accession>A0A4U5PJK6</accession>
<reference evidence="2 3" key="2">
    <citation type="journal article" date="2019" name="G3 (Bethesda)">
        <title>Hybrid Assembly of the Genome of the Entomopathogenic Nematode Steinernema carpocapsae Identifies the X-Chromosome.</title>
        <authorList>
            <person name="Serra L."/>
            <person name="Macchietto M."/>
            <person name="Macias-Munoz A."/>
            <person name="McGill C.J."/>
            <person name="Rodriguez I.M."/>
            <person name="Rodriguez B."/>
            <person name="Murad R."/>
            <person name="Mortazavi A."/>
        </authorList>
    </citation>
    <scope>NUCLEOTIDE SEQUENCE [LARGE SCALE GENOMIC DNA]</scope>
    <source>
        <strain evidence="2 3">ALL</strain>
    </source>
</reference>
<gene>
    <name evidence="2" type="ORF">L596_010616</name>
</gene>
<evidence type="ECO:0000313" key="2">
    <source>
        <dbReference type="EMBL" id="TKR96621.1"/>
    </source>
</evidence>
<evidence type="ECO:0008006" key="4">
    <source>
        <dbReference type="Google" id="ProtNLM"/>
    </source>
</evidence>
<protein>
    <recommendedName>
        <fullName evidence="4">Insulin-like domain-containing protein</fullName>
    </recommendedName>
</protein>
<feature type="signal peptide" evidence="1">
    <location>
        <begin position="1"/>
        <end position="19"/>
    </location>
</feature>
<evidence type="ECO:0000256" key="1">
    <source>
        <dbReference type="SAM" id="SignalP"/>
    </source>
</evidence>
<keyword evidence="3" id="KW-1185">Reference proteome</keyword>
<dbReference type="Proteomes" id="UP000298663">
    <property type="component" value="Unassembled WGS sequence"/>
</dbReference>